<evidence type="ECO:0000313" key="1">
    <source>
        <dbReference type="EMBL" id="CBE67650.1"/>
    </source>
</evidence>
<proteinExistence type="predicted"/>
<accession>D5MKK3</accession>
<dbReference type="InterPro" id="IPR036746">
    <property type="entry name" value="TT1725-like_sf"/>
</dbReference>
<reference evidence="1 2" key="1">
    <citation type="journal article" date="2010" name="Nature">
        <title>Nitrite-driven anaerobic methane oxidation by oxygenic bacteria.</title>
        <authorList>
            <person name="Ettwig K.F."/>
            <person name="Butler M.K."/>
            <person name="Le Paslier D."/>
            <person name="Pelletier E."/>
            <person name="Mangenot S."/>
            <person name="Kuypers M.M.M."/>
            <person name="Schreiber F."/>
            <person name="Dutilh B.E."/>
            <person name="Zedelius J."/>
            <person name="de Beer D."/>
            <person name="Gloerich J."/>
            <person name="Wessels H.J.C.T."/>
            <person name="van Allen T."/>
            <person name="Luesken F."/>
            <person name="Wu M."/>
            <person name="van de Pas-Schoonen K.T."/>
            <person name="Op den Camp H.J.M."/>
            <person name="Janssen-Megens E.M."/>
            <person name="Francoijs K-J."/>
            <person name="Stunnenberg H."/>
            <person name="Weissenbach J."/>
            <person name="Jetten M.S.M."/>
            <person name="Strous M."/>
        </authorList>
    </citation>
    <scope>NUCLEOTIDE SEQUENCE [LARGE SCALE GENOMIC DNA]</scope>
</reference>
<protein>
    <recommendedName>
        <fullName evidence="3">DUF503 domain-containing protein</fullName>
    </recommendedName>
</protein>
<dbReference type="SUPFAM" id="SSF103007">
    <property type="entry name" value="Hypothetical protein TT1725"/>
    <property type="match status" value="1"/>
</dbReference>
<name>D5MKK3_METO1</name>
<dbReference type="STRING" id="671143.DAMO_0575"/>
<dbReference type="EMBL" id="FP565575">
    <property type="protein sequence ID" value="CBE67650.1"/>
    <property type="molecule type" value="Genomic_DNA"/>
</dbReference>
<evidence type="ECO:0000313" key="2">
    <source>
        <dbReference type="Proteomes" id="UP000006898"/>
    </source>
</evidence>
<dbReference type="HOGENOM" id="CLU_149981_4_0_0"/>
<dbReference type="InterPro" id="IPR007546">
    <property type="entry name" value="DUF503"/>
</dbReference>
<dbReference type="KEGG" id="mox:DAMO_0575"/>
<organism evidence="1 2">
    <name type="scientific">Methylomirabilis oxygeniifera</name>
    <dbReference type="NCBI Taxonomy" id="671143"/>
    <lineage>
        <taxon>Bacteria</taxon>
        <taxon>Candidatus Methylomirabilota</taxon>
        <taxon>Candidatus Methylomirabilia</taxon>
        <taxon>Candidatus Methylomirabilales</taxon>
        <taxon>Candidatus Methylomirabilaceae</taxon>
        <taxon>Candidatus Methylomirabilis</taxon>
    </lineage>
</organism>
<gene>
    <name evidence="1" type="ORF">DAMO_0575</name>
</gene>
<dbReference type="Pfam" id="PF04456">
    <property type="entry name" value="DUF503"/>
    <property type="match status" value="1"/>
</dbReference>
<dbReference type="AlphaFoldDB" id="D5MKK3"/>
<dbReference type="Gene3D" id="3.30.70.1120">
    <property type="entry name" value="TT1725-like"/>
    <property type="match status" value="1"/>
</dbReference>
<dbReference type="eggNOG" id="COG1550">
    <property type="taxonomic scope" value="Bacteria"/>
</dbReference>
<dbReference type="PANTHER" id="PTHR36441:SF1">
    <property type="entry name" value="DUF503 DOMAIN-CONTAINING PROTEIN"/>
    <property type="match status" value="1"/>
</dbReference>
<dbReference type="PANTHER" id="PTHR36441">
    <property type="entry name" value="HYPOTHETICAL CYTOSOLIC PROTEIN"/>
    <property type="match status" value="1"/>
</dbReference>
<sequence>MTVGTCRVELHLAGNTSLKGKRRVVKGIKDRIRGRFNVSVAEVDRLDEWQRATLGIACISNNARLVDETLTKVVNLIEADADALILDYEIDLMTQ</sequence>
<evidence type="ECO:0008006" key="3">
    <source>
        <dbReference type="Google" id="ProtNLM"/>
    </source>
</evidence>
<dbReference type="Proteomes" id="UP000006898">
    <property type="component" value="Chromosome"/>
</dbReference>